<feature type="domain" description="FAD-binding" evidence="6">
    <location>
        <begin position="3"/>
        <end position="320"/>
    </location>
</feature>
<dbReference type="GO" id="GO:0071949">
    <property type="term" value="F:FAD binding"/>
    <property type="evidence" value="ECO:0007669"/>
    <property type="project" value="InterPro"/>
</dbReference>
<evidence type="ECO:0000256" key="2">
    <source>
        <dbReference type="ARBA" id="ARBA00022630"/>
    </source>
</evidence>
<keyword evidence="3" id="KW-0274">FAD</keyword>
<evidence type="ECO:0000313" key="8">
    <source>
        <dbReference type="Proteomes" id="UP000036938"/>
    </source>
</evidence>
<dbReference type="STRING" id="1317121.ATO11_11845"/>
<dbReference type="AlphaFoldDB" id="A0A0L1JRD7"/>
<evidence type="ECO:0000256" key="4">
    <source>
        <dbReference type="ARBA" id="ARBA00023002"/>
    </source>
</evidence>
<dbReference type="InterPro" id="IPR050493">
    <property type="entry name" value="FAD-dep_Monooxygenase_BioMet"/>
</dbReference>
<accession>A0A0L1JRD7</accession>
<keyword evidence="8" id="KW-1185">Reference proteome</keyword>
<reference evidence="7 8" key="1">
    <citation type="journal article" date="2015" name="Int. J. Syst. Evol. Microbiol.">
        <title>Aestuariivita atlantica sp. nov., isolated from deep sea sediment of the Atlantic Ocean.</title>
        <authorList>
            <person name="Li G."/>
            <person name="Lai Q."/>
            <person name="Du Y."/>
            <person name="Liu X."/>
            <person name="Sun F."/>
            <person name="Shao Z."/>
        </authorList>
    </citation>
    <scope>NUCLEOTIDE SEQUENCE [LARGE SCALE GENOMIC DNA]</scope>
    <source>
        <strain evidence="7 8">22II-S11-z3</strain>
    </source>
</reference>
<dbReference type="PRINTS" id="PR00420">
    <property type="entry name" value="RNGMNOXGNASE"/>
</dbReference>
<evidence type="ECO:0000256" key="5">
    <source>
        <dbReference type="ARBA" id="ARBA00023033"/>
    </source>
</evidence>
<keyword evidence="5 7" id="KW-0503">Monooxygenase</keyword>
<dbReference type="Gene3D" id="3.50.50.60">
    <property type="entry name" value="FAD/NAD(P)-binding domain"/>
    <property type="match status" value="1"/>
</dbReference>
<dbReference type="EMBL" id="AQQZ01000004">
    <property type="protein sequence ID" value="KNG93933.1"/>
    <property type="molecule type" value="Genomic_DNA"/>
</dbReference>
<dbReference type="OrthoDB" id="4230779at2"/>
<dbReference type="Pfam" id="PF01494">
    <property type="entry name" value="FAD_binding_3"/>
    <property type="match status" value="1"/>
</dbReference>
<evidence type="ECO:0000256" key="1">
    <source>
        <dbReference type="ARBA" id="ARBA00001974"/>
    </source>
</evidence>
<keyword evidence="2" id="KW-0285">Flavoprotein</keyword>
<dbReference type="PANTHER" id="PTHR13789:SF318">
    <property type="entry name" value="GERANYLGERANYL DIPHOSPHATE REDUCTASE"/>
    <property type="match status" value="1"/>
</dbReference>
<evidence type="ECO:0000256" key="3">
    <source>
        <dbReference type="ARBA" id="ARBA00022827"/>
    </source>
</evidence>
<name>A0A0L1JRD7_9RHOB</name>
<dbReference type="SUPFAM" id="SSF54373">
    <property type="entry name" value="FAD-linked reductases, C-terminal domain"/>
    <property type="match status" value="1"/>
</dbReference>
<sequence length="393" mass="41992">MKAILVGGGIGGLTAALALDQIGWDVSVLERAPELGEIGAGVQISPNGIKVLDALGVMPRIEATLFQPDAIEIRHGPTGRKFFHLPMKAVALERWGARYIQIHRADLVDGLAATLRDRQPDALRTGAEVAAYETSSKGAAVTLTTGERCEADLIIGADGIHSVIRDQMLGPDEPVFTGNVAWRAVVPVADLDPDVVPPPSGCVWTGPGKHAVTTRIRGGSVVNFVGVVEQDAWTQEGWSLTGTAAQAHADFGGWNPTLAAIIDAAPTLHRWALFTRPPLPRWSDGAVALLGDAAHPMLPSMAQGAVQAMEDAFVLARELEKGGMISAACERYYAARIDRVTRVQEQSAANLALFHRRGVLSQLQAYAPIWLAGKVAPRLLQRRNDWLYGAELG</sequence>
<dbReference type="Proteomes" id="UP000036938">
    <property type="component" value="Unassembled WGS sequence"/>
</dbReference>
<proteinExistence type="predicted"/>
<keyword evidence="4" id="KW-0560">Oxidoreductase</keyword>
<dbReference type="GO" id="GO:0004497">
    <property type="term" value="F:monooxygenase activity"/>
    <property type="evidence" value="ECO:0007669"/>
    <property type="project" value="UniProtKB-KW"/>
</dbReference>
<protein>
    <submittedName>
        <fullName evidence="7">Monooxygenase</fullName>
    </submittedName>
</protein>
<dbReference type="PANTHER" id="PTHR13789">
    <property type="entry name" value="MONOOXYGENASE"/>
    <property type="match status" value="1"/>
</dbReference>
<comment type="cofactor">
    <cofactor evidence="1">
        <name>FAD</name>
        <dbReference type="ChEBI" id="CHEBI:57692"/>
    </cofactor>
</comment>
<dbReference type="SUPFAM" id="SSF51905">
    <property type="entry name" value="FAD/NAD(P)-binding domain"/>
    <property type="match status" value="1"/>
</dbReference>
<dbReference type="InterPro" id="IPR036188">
    <property type="entry name" value="FAD/NAD-bd_sf"/>
</dbReference>
<comment type="caution">
    <text evidence="7">The sequence shown here is derived from an EMBL/GenBank/DDBJ whole genome shotgun (WGS) entry which is preliminary data.</text>
</comment>
<dbReference type="InterPro" id="IPR002938">
    <property type="entry name" value="FAD-bd"/>
</dbReference>
<evidence type="ECO:0000313" key="7">
    <source>
        <dbReference type="EMBL" id="KNG93933.1"/>
    </source>
</evidence>
<evidence type="ECO:0000259" key="6">
    <source>
        <dbReference type="Pfam" id="PF01494"/>
    </source>
</evidence>
<organism evidence="7 8">
    <name type="scientific">Pseudaestuariivita atlantica</name>
    <dbReference type="NCBI Taxonomy" id="1317121"/>
    <lineage>
        <taxon>Bacteria</taxon>
        <taxon>Pseudomonadati</taxon>
        <taxon>Pseudomonadota</taxon>
        <taxon>Alphaproteobacteria</taxon>
        <taxon>Rhodobacterales</taxon>
        <taxon>Paracoccaceae</taxon>
        <taxon>Pseudaestuariivita</taxon>
    </lineage>
</organism>
<gene>
    <name evidence="7" type="ORF">ATO11_11845</name>
</gene>
<dbReference type="PATRIC" id="fig|1317121.7.peg.3052"/>